<dbReference type="SUPFAM" id="SSF58113">
    <property type="entry name" value="Apolipoprotein A-I"/>
    <property type="match status" value="2"/>
</dbReference>
<dbReference type="PANTHER" id="PTHR34360:SF1">
    <property type="entry name" value="OS08G0519400 PROTEIN"/>
    <property type="match status" value="1"/>
</dbReference>
<feature type="coiled-coil region" evidence="1">
    <location>
        <begin position="404"/>
        <end position="431"/>
    </location>
</feature>
<keyword evidence="3" id="KW-0732">Signal</keyword>
<keyword evidence="5" id="KW-1185">Reference proteome</keyword>
<evidence type="ECO:0000256" key="1">
    <source>
        <dbReference type="SAM" id="Coils"/>
    </source>
</evidence>
<evidence type="ECO:0000256" key="3">
    <source>
        <dbReference type="SAM" id="SignalP"/>
    </source>
</evidence>
<keyword evidence="2" id="KW-0472">Membrane</keyword>
<reference evidence="5" key="1">
    <citation type="journal article" date="2023" name="Proc. Natl. Acad. Sci. U.S.A.">
        <title>Genomic and structural basis for evolution of tropane alkaloid biosynthesis.</title>
        <authorList>
            <person name="Wanga Y.-J."/>
            <person name="Taina T."/>
            <person name="Yua J.-Y."/>
            <person name="Lia J."/>
            <person name="Xua B."/>
            <person name="Chenc J."/>
            <person name="D'Auriad J.C."/>
            <person name="Huanga J.-P."/>
            <person name="Huanga S.-X."/>
        </authorList>
    </citation>
    <scope>NUCLEOTIDE SEQUENCE [LARGE SCALE GENOMIC DNA]</scope>
    <source>
        <strain evidence="5">cv. KIB-2019</strain>
    </source>
</reference>
<sequence length="684" mass="78234">MASSWKFLFIAFVLFLALVVPKVKADVGSSLDDEVEVVRSDVLSNQELDHLKSKIQSLESNIEETVRALKGKDEVIADKEKIIKEKSERVKSLSTELDSLQKKGTMDAVEQVGKARARADQLEKQVERLKEEVEMKNKEKRDFEAHKGETEKRVSGLNLKVGKPQKTIAEQKEKLKKTERALQLAEEEMIRARFEATSKMKELSEVHGAWLPRWLPVHLTHYQSLLEKHWQEHGKPAMDIMIQKAVEKKAQAEVWAAPHVETVKTEWMPAVKEQWVVMTTNLKPHVELVKTKGFEIYETSKGAITPHIVKVQELAEPHVQELKKISKLHIDQVAAATKPHVEKVRIAIKPCTDVAVHHYGKFLESATVYHRQLQGTVDETLKKHELTRALATREFVWFAPQKTIAEQKEKLKKTERALQLAEEEMIRARFEATSKMKELSEVHGAWLPRWLAVHLTHYQSLLEKHWQEHGKPAMDITIQKAVEKKAQAEVWAAPHVEIVKTEWMPAVKEQWVVMTTNLKPHVELVKTKGFEIYETSKGAITPHIVKVQELAEPHVQELKKISKLHIDQVAAAAKPHVEKVRIAIKPCTDVAVHHYGKFLESATVYHRQLQGTVDETLKKHELTRALATREFVWFAASALLALPVIVLFKLLSAIFCTKAKNPSRNEIRRLTVCRWGVSLLHGVF</sequence>
<keyword evidence="1" id="KW-0175">Coiled coil</keyword>
<comment type="caution">
    <text evidence="4">The sequence shown here is derived from an EMBL/GenBank/DDBJ whole genome shotgun (WGS) entry which is preliminary data.</text>
</comment>
<dbReference type="AlphaFoldDB" id="A0A9Q1MAE5"/>
<organism evidence="4 5">
    <name type="scientific">Anisodus acutangulus</name>
    <dbReference type="NCBI Taxonomy" id="402998"/>
    <lineage>
        <taxon>Eukaryota</taxon>
        <taxon>Viridiplantae</taxon>
        <taxon>Streptophyta</taxon>
        <taxon>Embryophyta</taxon>
        <taxon>Tracheophyta</taxon>
        <taxon>Spermatophyta</taxon>
        <taxon>Magnoliopsida</taxon>
        <taxon>eudicotyledons</taxon>
        <taxon>Gunneridae</taxon>
        <taxon>Pentapetalae</taxon>
        <taxon>asterids</taxon>
        <taxon>lamiids</taxon>
        <taxon>Solanales</taxon>
        <taxon>Solanaceae</taxon>
        <taxon>Solanoideae</taxon>
        <taxon>Hyoscyameae</taxon>
        <taxon>Anisodus</taxon>
    </lineage>
</organism>
<accession>A0A9Q1MAE5</accession>
<evidence type="ECO:0000313" key="5">
    <source>
        <dbReference type="Proteomes" id="UP001152561"/>
    </source>
</evidence>
<name>A0A9Q1MAE5_9SOLA</name>
<gene>
    <name evidence="4" type="ORF">K7X08_012825</name>
</gene>
<feature type="signal peptide" evidence="3">
    <location>
        <begin position="1"/>
        <end position="25"/>
    </location>
</feature>
<dbReference type="Proteomes" id="UP001152561">
    <property type="component" value="Unassembled WGS sequence"/>
</dbReference>
<feature type="coiled-coil region" evidence="1">
    <location>
        <begin position="48"/>
        <end position="195"/>
    </location>
</feature>
<feature type="chain" id="PRO_5040185519" evidence="3">
    <location>
        <begin position="26"/>
        <end position="684"/>
    </location>
</feature>
<evidence type="ECO:0000256" key="2">
    <source>
        <dbReference type="SAM" id="Phobius"/>
    </source>
</evidence>
<dbReference type="OrthoDB" id="2017695at2759"/>
<dbReference type="EMBL" id="JAJAGQ010000008">
    <property type="protein sequence ID" value="KAJ8555329.1"/>
    <property type="molecule type" value="Genomic_DNA"/>
</dbReference>
<proteinExistence type="predicted"/>
<evidence type="ECO:0000313" key="4">
    <source>
        <dbReference type="EMBL" id="KAJ8555329.1"/>
    </source>
</evidence>
<dbReference type="PANTHER" id="PTHR34360">
    <property type="entry name" value="OS08G0519400 PROTEIN"/>
    <property type="match status" value="1"/>
</dbReference>
<feature type="transmembrane region" description="Helical" evidence="2">
    <location>
        <begin position="631"/>
        <end position="655"/>
    </location>
</feature>
<keyword evidence="2" id="KW-1133">Transmembrane helix</keyword>
<dbReference type="Gene3D" id="1.10.287.1490">
    <property type="match status" value="1"/>
</dbReference>
<protein>
    <submittedName>
        <fullName evidence="4">Uncharacterized protein</fullName>
    </submittedName>
</protein>
<keyword evidence="2" id="KW-0812">Transmembrane</keyword>